<reference evidence="1" key="1">
    <citation type="submission" date="2022-06" db="EMBL/GenBank/DDBJ databases">
        <title>Alkalicoccobacillus porphyridii sp. nov., isolated from a marine red alga, Porphyridium purpureum and reclassification of Shouchella plakortidis and Shouchella gibsonii as Alkalicoccobacillus plakortidis comb. nov. and Alkalicoccobacillus gibsonii comb. nov.</title>
        <authorList>
            <person name="Kim K.H."/>
            <person name="Lee J.K."/>
            <person name="Han D.M."/>
            <person name="Baek J.H."/>
            <person name="Jeon C.O."/>
        </authorList>
    </citation>
    <scope>NUCLEOTIDE SEQUENCE</scope>
    <source>
        <strain evidence="1">DSM 19153</strain>
    </source>
</reference>
<keyword evidence="2" id="KW-1185">Reference proteome</keyword>
<dbReference type="Gene3D" id="3.40.50.2000">
    <property type="entry name" value="Glycogen Phosphorylase B"/>
    <property type="match status" value="1"/>
</dbReference>
<accession>A0ABT0XL03</accession>
<proteinExistence type="predicted"/>
<dbReference type="EMBL" id="JAMQJY010000001">
    <property type="protein sequence ID" value="MCM2675914.1"/>
    <property type="molecule type" value="Genomic_DNA"/>
</dbReference>
<sequence>MKKILILSREFPPDMGGIGSYAYNLALASLNEGYKVTVITKAETEGIEIDKNIKGVTIVRTPFWGRNNLFNKLSTLLFGAYYLKKELKKIMTSYI</sequence>
<organism evidence="1 2">
    <name type="scientific">Alkalicoccobacillus plakortidis</name>
    <dbReference type="NCBI Taxonomy" id="444060"/>
    <lineage>
        <taxon>Bacteria</taxon>
        <taxon>Bacillati</taxon>
        <taxon>Bacillota</taxon>
        <taxon>Bacilli</taxon>
        <taxon>Bacillales</taxon>
        <taxon>Bacillaceae</taxon>
        <taxon>Alkalicoccobacillus</taxon>
    </lineage>
</organism>
<dbReference type="RefSeq" id="WP_251607301.1">
    <property type="nucleotide sequence ID" value="NZ_JAMQJY010000001.1"/>
</dbReference>
<name>A0ABT0XL03_9BACI</name>
<gene>
    <name evidence="1" type="ORF">NDM98_10685</name>
</gene>
<dbReference type="Proteomes" id="UP001203665">
    <property type="component" value="Unassembled WGS sequence"/>
</dbReference>
<evidence type="ECO:0008006" key="3">
    <source>
        <dbReference type="Google" id="ProtNLM"/>
    </source>
</evidence>
<evidence type="ECO:0000313" key="1">
    <source>
        <dbReference type="EMBL" id="MCM2675914.1"/>
    </source>
</evidence>
<comment type="caution">
    <text evidence="1">The sequence shown here is derived from an EMBL/GenBank/DDBJ whole genome shotgun (WGS) entry which is preliminary data.</text>
</comment>
<dbReference type="SUPFAM" id="SSF53756">
    <property type="entry name" value="UDP-Glycosyltransferase/glycogen phosphorylase"/>
    <property type="match status" value="1"/>
</dbReference>
<evidence type="ECO:0000313" key="2">
    <source>
        <dbReference type="Proteomes" id="UP001203665"/>
    </source>
</evidence>
<protein>
    <recommendedName>
        <fullName evidence="3">Glycosyltransferase subfamily 4-like N-terminal domain-containing protein</fullName>
    </recommendedName>
</protein>